<feature type="binding site" evidence="3">
    <location>
        <position position="319"/>
    </location>
    <ligand>
        <name>a divalent metal cation</name>
        <dbReference type="ChEBI" id="CHEBI:60240"/>
        <label>1</label>
    </ligand>
</feature>
<dbReference type="Gene3D" id="3.40.1390.30">
    <property type="entry name" value="NIF3 (NGG1p interacting factor 3)-like"/>
    <property type="match status" value="2"/>
</dbReference>
<gene>
    <name evidence="4" type="ORF">NMOB1V02_LOCUS2526</name>
</gene>
<evidence type="ECO:0000256" key="2">
    <source>
        <dbReference type="ARBA" id="ARBA00019069"/>
    </source>
</evidence>
<name>A0A7R9GBC2_9CRUS</name>
<feature type="binding site" evidence="3">
    <location>
        <position position="323"/>
    </location>
    <ligand>
        <name>a divalent metal cation</name>
        <dbReference type="ChEBI" id="CHEBI:60240"/>
        <label>1</label>
    </ligand>
</feature>
<proteinExistence type="inferred from homology"/>
<dbReference type="NCBIfam" id="TIGR00486">
    <property type="entry name" value="YbgI_SA1388"/>
    <property type="match status" value="1"/>
</dbReference>
<dbReference type="GO" id="GO:0046872">
    <property type="term" value="F:metal ion binding"/>
    <property type="evidence" value="ECO:0007669"/>
    <property type="project" value="UniProtKB-KW"/>
</dbReference>
<comment type="similarity">
    <text evidence="1">Belongs to the GTP cyclohydrolase I type 2/NIF3 family.</text>
</comment>
<dbReference type="PIRSF" id="PIRSF037489">
    <property type="entry name" value="UCP037489_NIF3_YqfO"/>
    <property type="match status" value="1"/>
</dbReference>
<dbReference type="OrthoDB" id="284782at2759"/>
<dbReference type="EMBL" id="CAJPEX010000285">
    <property type="protein sequence ID" value="CAG0914855.1"/>
    <property type="molecule type" value="Genomic_DNA"/>
</dbReference>
<feature type="binding site" evidence="3">
    <location>
        <position position="87"/>
    </location>
    <ligand>
        <name>a divalent metal cation</name>
        <dbReference type="ChEBI" id="CHEBI:60240"/>
        <label>1</label>
    </ligand>
</feature>
<organism evidence="4">
    <name type="scientific">Notodromas monacha</name>
    <dbReference type="NCBI Taxonomy" id="399045"/>
    <lineage>
        <taxon>Eukaryota</taxon>
        <taxon>Metazoa</taxon>
        <taxon>Ecdysozoa</taxon>
        <taxon>Arthropoda</taxon>
        <taxon>Crustacea</taxon>
        <taxon>Oligostraca</taxon>
        <taxon>Ostracoda</taxon>
        <taxon>Podocopa</taxon>
        <taxon>Podocopida</taxon>
        <taxon>Cypridocopina</taxon>
        <taxon>Cypridoidea</taxon>
        <taxon>Cyprididae</taxon>
        <taxon>Notodromas</taxon>
    </lineage>
</organism>
<evidence type="ECO:0000256" key="1">
    <source>
        <dbReference type="ARBA" id="ARBA00006964"/>
    </source>
</evidence>
<evidence type="ECO:0000313" key="4">
    <source>
        <dbReference type="EMBL" id="CAD7274703.1"/>
    </source>
</evidence>
<accession>A0A7R9GBC2</accession>
<keyword evidence="3" id="KW-0479">Metal-binding</keyword>
<dbReference type="InterPro" id="IPR002678">
    <property type="entry name" value="DUF34/NIF3"/>
</dbReference>
<evidence type="ECO:0000256" key="3">
    <source>
        <dbReference type="PIRSR" id="PIRSR602678-1"/>
    </source>
</evidence>
<feature type="binding site" evidence="3">
    <location>
        <position position="125"/>
    </location>
    <ligand>
        <name>a divalent metal cation</name>
        <dbReference type="ChEBI" id="CHEBI:60240"/>
        <label>1</label>
    </ligand>
</feature>
<evidence type="ECO:0000313" key="5">
    <source>
        <dbReference type="Proteomes" id="UP000678499"/>
    </source>
</evidence>
<keyword evidence="5" id="KW-1185">Reference proteome</keyword>
<dbReference type="SUPFAM" id="SSF102705">
    <property type="entry name" value="NIF3 (NGG1p interacting factor 3)-like"/>
    <property type="match status" value="1"/>
</dbReference>
<dbReference type="InterPro" id="IPR036069">
    <property type="entry name" value="DUF34/NIF3_sf"/>
</dbReference>
<dbReference type="PANTHER" id="PTHR13799">
    <property type="entry name" value="NGG1 INTERACTING FACTOR 3"/>
    <property type="match status" value="1"/>
</dbReference>
<dbReference type="EMBL" id="OA882322">
    <property type="protein sequence ID" value="CAD7274703.1"/>
    <property type="molecule type" value="Genomic_DNA"/>
</dbReference>
<dbReference type="InterPro" id="IPR017221">
    <property type="entry name" value="DUF34/NIF3_bac"/>
</dbReference>
<dbReference type="AlphaFoldDB" id="A0A7R9GBC2"/>
<dbReference type="FunFam" id="3.40.1390.30:FF:000001">
    <property type="entry name" value="GTP cyclohydrolase 1 type 2"/>
    <property type="match status" value="1"/>
</dbReference>
<reference evidence="4" key="1">
    <citation type="submission" date="2020-11" db="EMBL/GenBank/DDBJ databases">
        <authorList>
            <person name="Tran Van P."/>
        </authorList>
    </citation>
    <scope>NUCLEOTIDE SEQUENCE</scope>
</reference>
<sequence length="356" mass="39074">MFISIETSLLSWSVLFRNARIMELSQLVKQFKRIAPLALAESWDNVGLLVQPPGKLVIKKVLLTNDFTEPVMQEALEANVNMVLTYHPLIFSGLKRITMDDWKTEIVSTCLRNNIAVYSPHTTWDSFRGGASDWLLDAFKKIGYAESYPLKPSSSEDCKITFIAGNKPRELQSPTSGVEGEGAHFEVNSDSTQLKCRKVDAFPAISAALRTGFQVSNVEEPDASNATGGGRWCTLKNPISLKTAVHCVKEHLHLEHVRVAKAVGKQGTEETVSRVGVCCGSGASTLPKGKLDVFVTGEMSHHDVLDAIHTGTHVILCDHSNTERGFLEKAKQMLEAVAEDVEFAISVRDADPLVIV</sequence>
<dbReference type="Pfam" id="PF01784">
    <property type="entry name" value="DUF34_NIF3"/>
    <property type="match status" value="1"/>
</dbReference>
<dbReference type="Proteomes" id="UP000678499">
    <property type="component" value="Unassembled WGS sequence"/>
</dbReference>
<protein>
    <recommendedName>
        <fullName evidence="2">NIF3-like protein 1</fullName>
    </recommendedName>
</protein>
<dbReference type="GO" id="GO:0005739">
    <property type="term" value="C:mitochondrion"/>
    <property type="evidence" value="ECO:0007669"/>
    <property type="project" value="TreeGrafter"/>
</dbReference>
<dbReference type="PANTHER" id="PTHR13799:SF13">
    <property type="entry name" value="NIF3-LIKE PROTEIN 1"/>
    <property type="match status" value="1"/>
</dbReference>